<dbReference type="Proteomes" id="UP000756346">
    <property type="component" value="Unassembled WGS sequence"/>
</dbReference>
<keyword evidence="3" id="KW-1185">Reference proteome</keyword>
<dbReference type="AlphaFoldDB" id="A0A9P8Y4C7"/>
<accession>A0A9P8Y4C7</accession>
<sequence>MVEDSRRLSSKRVKQGWAVVRLVLVPEALGFLVTGRGPLPGSDWALFVRECRWWCRGKPPTSSGQVRRRVGQPALAGLWMGEREKKNEQSALLAKEGTRLERTRPPTRASPDLCTLDRDNLAIQGCPLVRTGTGLGSCRGFAARPPHLPDQPLAPPQPMPE</sequence>
<comment type="caution">
    <text evidence="2">The sequence shown here is derived from an EMBL/GenBank/DDBJ whole genome shotgun (WGS) entry which is preliminary data.</text>
</comment>
<proteinExistence type="predicted"/>
<evidence type="ECO:0000313" key="3">
    <source>
        <dbReference type="Proteomes" id="UP000756346"/>
    </source>
</evidence>
<name>A0A9P8Y4C7_9PEZI</name>
<evidence type="ECO:0000313" key="2">
    <source>
        <dbReference type="EMBL" id="KAH7027336.1"/>
    </source>
</evidence>
<gene>
    <name evidence="2" type="ORF">B0I36DRAFT_137441</name>
</gene>
<feature type="region of interest" description="Disordered" evidence="1">
    <location>
        <begin position="142"/>
        <end position="161"/>
    </location>
</feature>
<reference evidence="2" key="1">
    <citation type="journal article" date="2021" name="Nat. Commun.">
        <title>Genetic determinants of endophytism in the Arabidopsis root mycobiome.</title>
        <authorList>
            <person name="Mesny F."/>
            <person name="Miyauchi S."/>
            <person name="Thiergart T."/>
            <person name="Pickel B."/>
            <person name="Atanasova L."/>
            <person name="Karlsson M."/>
            <person name="Huettel B."/>
            <person name="Barry K.W."/>
            <person name="Haridas S."/>
            <person name="Chen C."/>
            <person name="Bauer D."/>
            <person name="Andreopoulos W."/>
            <person name="Pangilinan J."/>
            <person name="LaButti K."/>
            <person name="Riley R."/>
            <person name="Lipzen A."/>
            <person name="Clum A."/>
            <person name="Drula E."/>
            <person name="Henrissat B."/>
            <person name="Kohler A."/>
            <person name="Grigoriev I.V."/>
            <person name="Martin F.M."/>
            <person name="Hacquard S."/>
        </authorList>
    </citation>
    <scope>NUCLEOTIDE SEQUENCE</scope>
    <source>
        <strain evidence="2">MPI-CAGE-CH-0230</strain>
    </source>
</reference>
<dbReference type="GeneID" id="70177859"/>
<dbReference type="RefSeq" id="XP_046010135.1">
    <property type="nucleotide sequence ID" value="XM_046148313.1"/>
</dbReference>
<feature type="region of interest" description="Disordered" evidence="1">
    <location>
        <begin position="86"/>
        <end position="112"/>
    </location>
</feature>
<dbReference type="EMBL" id="JAGTJQ010000007">
    <property type="protein sequence ID" value="KAH7027336.1"/>
    <property type="molecule type" value="Genomic_DNA"/>
</dbReference>
<organism evidence="2 3">
    <name type="scientific">Microdochium trichocladiopsis</name>
    <dbReference type="NCBI Taxonomy" id="1682393"/>
    <lineage>
        <taxon>Eukaryota</taxon>
        <taxon>Fungi</taxon>
        <taxon>Dikarya</taxon>
        <taxon>Ascomycota</taxon>
        <taxon>Pezizomycotina</taxon>
        <taxon>Sordariomycetes</taxon>
        <taxon>Xylariomycetidae</taxon>
        <taxon>Xylariales</taxon>
        <taxon>Microdochiaceae</taxon>
        <taxon>Microdochium</taxon>
    </lineage>
</organism>
<protein>
    <submittedName>
        <fullName evidence="2">Uncharacterized protein</fullName>
    </submittedName>
</protein>
<feature type="compositionally biased region" description="Pro residues" evidence="1">
    <location>
        <begin position="146"/>
        <end position="161"/>
    </location>
</feature>
<evidence type="ECO:0000256" key="1">
    <source>
        <dbReference type="SAM" id="MobiDB-lite"/>
    </source>
</evidence>